<dbReference type="CDD" id="cd14738">
    <property type="entry name" value="PAAR_2"/>
    <property type="match status" value="1"/>
</dbReference>
<dbReference type="AlphaFoldDB" id="A0AB39UUB7"/>
<dbReference type="InterPro" id="IPR008727">
    <property type="entry name" value="PAAR_motif"/>
</dbReference>
<protein>
    <submittedName>
        <fullName evidence="2">PAAR domain-containing protein</fullName>
    </submittedName>
</protein>
<accession>A0AB39UUB7</accession>
<evidence type="ECO:0000259" key="1">
    <source>
        <dbReference type="Pfam" id="PF09994"/>
    </source>
</evidence>
<name>A0AB39UUB7_9GAMM</name>
<dbReference type="Pfam" id="PF05488">
    <property type="entry name" value="PAAR_motif"/>
    <property type="match status" value="1"/>
</dbReference>
<dbReference type="EMBL" id="CP154858">
    <property type="protein sequence ID" value="XDT71599.1"/>
    <property type="molecule type" value="Genomic_DNA"/>
</dbReference>
<organism evidence="2">
    <name type="scientific">Thermohahella caldifontis</name>
    <dbReference type="NCBI Taxonomy" id="3142973"/>
    <lineage>
        <taxon>Bacteria</taxon>
        <taxon>Pseudomonadati</taxon>
        <taxon>Pseudomonadota</taxon>
        <taxon>Gammaproteobacteria</taxon>
        <taxon>Oceanospirillales</taxon>
        <taxon>Hahellaceae</taxon>
        <taxon>Thermohahella</taxon>
    </lineage>
</organism>
<dbReference type="InterPro" id="IPR018712">
    <property type="entry name" value="Tle1-like_cat"/>
</dbReference>
<feature type="domain" description="T6SS Phospholipase effector Tle1-like catalytic" evidence="1">
    <location>
        <begin position="403"/>
        <end position="501"/>
    </location>
</feature>
<dbReference type="PANTHER" id="PTHR33840:SF1">
    <property type="entry name" value="TLE1 PHOSPHOLIPASE DOMAIN-CONTAINING PROTEIN"/>
    <property type="match status" value="1"/>
</dbReference>
<proteinExistence type="predicted"/>
<dbReference type="Pfam" id="PF09994">
    <property type="entry name" value="T6SS_Tle1-like_cat"/>
    <property type="match status" value="1"/>
</dbReference>
<dbReference type="PANTHER" id="PTHR33840">
    <property type="match status" value="1"/>
</dbReference>
<evidence type="ECO:0000313" key="2">
    <source>
        <dbReference type="EMBL" id="XDT71599.1"/>
    </source>
</evidence>
<dbReference type="KEGG" id="tcd:AAIA72_12375"/>
<dbReference type="RefSeq" id="WP_369600626.1">
    <property type="nucleotide sequence ID" value="NZ_CP154858.1"/>
</dbReference>
<reference evidence="2" key="1">
    <citation type="submission" date="2024-05" db="EMBL/GenBank/DDBJ databases">
        <title>Genome sequencing of novel strain.</title>
        <authorList>
            <person name="Ganbat D."/>
            <person name="Ganbat S."/>
            <person name="Lee S.-J."/>
        </authorList>
    </citation>
    <scope>NUCLEOTIDE SEQUENCE</scope>
    <source>
        <strain evidence="2">SMD15-11</strain>
    </source>
</reference>
<gene>
    <name evidence="2" type="ORF">AAIA72_12375</name>
</gene>
<sequence length="743" mass="82229">MSRKIVRVGDYHVCPLWDGKTPHVGGPVITGVPNVLINGKPVAVVGSRAMCNCGEDVIVSGDPRLLINGLPVAVLGAPTAHGGQVVECSGDMGVGGSPDLPNAEALREEWQEALEALPDDHPAAEAIRQCLSYLGARPVRWPDYPTVPLREADSILPDLYYPTCDAERIVTPFSPQDLTNVAEAATVPAVSSVMNQADTTDATEAAPGPADQSDKKAEPLKVIISAGFFFDGTANNRANSDTGAQWRREKRRGRMTVDDYCKRVREHGPSYDNDWTNVAKLQRLYFDRVRDEGDVRLVGMALYIEGIGTLNGEEDSTWCMGTGRGKSGILAKVERAAEEYVRQYSTLKEQRILTSTDDYELVVDVFGFSRGAAAARHFINDVLAGEGGHFYTALRAAGVPLPASVTIRFAGLFDTVASVFSVISEDGVDLSTHNDKHKPVILRIPPEKVGFAVQLCAGDEFRLNFALTSLRNPDGSLPENFREWVFPGAHSDIGGGYVTHAPGQPDEREQVYLDPGLKVEDSFMPFVGARGPEESLAWKELDKKRQPFLAHPWCSGTSFRDTVQIREDEREGRTITDVVEIVADYQPGNGNAYSRQVKVRTRGGQSRQIRQTFSEVCLNLIMRRKLYGEYSRIFLYLMHEVAVGRGVPFLALEEPSYSVPQDNPDQKEYSTDRLNGTRIPGCLYPVWQEYRALIRDGKPIELSPTLRTLLYKHYIHYSASYQPDYVIAIPNEPADEREIFFNV</sequence>
<dbReference type="Gene3D" id="2.60.200.60">
    <property type="match status" value="1"/>
</dbReference>